<organism evidence="2 3">
    <name type="scientific">Stieleria neptunia</name>
    <dbReference type="NCBI Taxonomy" id="2527979"/>
    <lineage>
        <taxon>Bacteria</taxon>
        <taxon>Pseudomonadati</taxon>
        <taxon>Planctomycetota</taxon>
        <taxon>Planctomycetia</taxon>
        <taxon>Pirellulales</taxon>
        <taxon>Pirellulaceae</taxon>
        <taxon>Stieleria</taxon>
    </lineage>
</organism>
<protein>
    <submittedName>
        <fullName evidence="2">Uncharacterized protein</fullName>
    </submittedName>
</protein>
<evidence type="ECO:0000256" key="1">
    <source>
        <dbReference type="SAM" id="Coils"/>
    </source>
</evidence>
<dbReference type="OrthoDB" id="255440at2"/>
<keyword evidence="1" id="KW-0175">Coiled coil</keyword>
<feature type="coiled-coil region" evidence="1">
    <location>
        <begin position="482"/>
        <end position="516"/>
    </location>
</feature>
<proteinExistence type="predicted"/>
<dbReference type="AlphaFoldDB" id="A0A518HQ88"/>
<evidence type="ECO:0000313" key="2">
    <source>
        <dbReference type="EMBL" id="QDV43016.1"/>
    </source>
</evidence>
<reference evidence="2 3" key="1">
    <citation type="submission" date="2019-03" db="EMBL/GenBank/DDBJ databases">
        <title>Deep-cultivation of Planctomycetes and their phenomic and genomic characterization uncovers novel biology.</title>
        <authorList>
            <person name="Wiegand S."/>
            <person name="Jogler M."/>
            <person name="Boedeker C."/>
            <person name="Pinto D."/>
            <person name="Vollmers J."/>
            <person name="Rivas-Marin E."/>
            <person name="Kohn T."/>
            <person name="Peeters S.H."/>
            <person name="Heuer A."/>
            <person name="Rast P."/>
            <person name="Oberbeckmann S."/>
            <person name="Bunk B."/>
            <person name="Jeske O."/>
            <person name="Meyerdierks A."/>
            <person name="Storesund J.E."/>
            <person name="Kallscheuer N."/>
            <person name="Luecker S."/>
            <person name="Lage O.M."/>
            <person name="Pohl T."/>
            <person name="Merkel B.J."/>
            <person name="Hornburger P."/>
            <person name="Mueller R.-W."/>
            <person name="Bruemmer F."/>
            <person name="Labrenz M."/>
            <person name="Spormann A.M."/>
            <person name="Op den Camp H."/>
            <person name="Overmann J."/>
            <person name="Amann R."/>
            <person name="Jetten M.S.M."/>
            <person name="Mascher T."/>
            <person name="Medema M.H."/>
            <person name="Devos D.P."/>
            <person name="Kaster A.-K."/>
            <person name="Ovreas L."/>
            <person name="Rohde M."/>
            <person name="Galperin M.Y."/>
            <person name="Jogler C."/>
        </authorList>
    </citation>
    <scope>NUCLEOTIDE SEQUENCE [LARGE SCALE GENOMIC DNA]</scope>
    <source>
        <strain evidence="2 3">Enr13</strain>
    </source>
</reference>
<sequence length="537" mass="60039">MISPGHTFDAESDSKFEAFHAPRGHCERLIHPPIDGAAAMMVENQTRAAAYPIEIASLRQPARDQLLRDARRYTSAYRDIGFVGSADQTIVMAGHQPTLFHPGVWFKNFALDRVGKLSGSVAVNLVVDSDVAGPSSLRVPHINGDTGSVGFNAVAFDRRGGGVPYEQSLVEDRELFDVFDRNVAETVAGIVENPLIPTLWQHSRDAINRCGYAGCALAQGRHRLEADLGLQTLEIPQSVVCRGEAFASFAMQILRDLPRFHDCYNAAAEFYRAAHGIRSKAHPVPNLGRDGDWLEAPFWVYGNQSPKRRSVWVRVSAAGSAMEISDRDKRQRKIDAADQPAAADAFLALASPEFKIRSRALITTMYARMVLSDLFLHGIGGGKYDQLGDLISRAFWNVDPPSFMVMSSTVLLPGHQRYPSAAVDEAIRQRNRQLRDLDFQPERYAERGDIDPKWITAKRELLAAIPPKGQRRGWHGEITALNQKMASRLAALRQTLEEEKSELQQRRREAAIWNSREHSFCIYPLDYLMESYEQMLG</sequence>
<evidence type="ECO:0000313" key="3">
    <source>
        <dbReference type="Proteomes" id="UP000319004"/>
    </source>
</evidence>
<name>A0A518HQ88_9BACT</name>
<accession>A0A518HQ88</accession>
<dbReference type="EMBL" id="CP037423">
    <property type="protein sequence ID" value="QDV43016.1"/>
    <property type="molecule type" value="Genomic_DNA"/>
</dbReference>
<keyword evidence="3" id="KW-1185">Reference proteome</keyword>
<gene>
    <name evidence="2" type="ORF">Enr13x_28680</name>
</gene>
<dbReference type="RefSeq" id="WP_145386809.1">
    <property type="nucleotide sequence ID" value="NZ_CP037423.1"/>
</dbReference>
<dbReference type="Proteomes" id="UP000319004">
    <property type="component" value="Chromosome"/>
</dbReference>
<dbReference type="KEGG" id="snep:Enr13x_28680"/>